<sequence>MAFDFKKKYKELYSPAQQPHIIDVEPIKFLAVRGHGNPNDESGEYQQSIGLLYPLMYTIKMGKKGQFDFVVLPLEGLWWQEGVRGYNPQRKDQLSFISMIRVPDFVTEDVLQWAKIQVEHKKKLDTSKAELFTYTEELCVQALHIGPYDSEPETVEKMHQYAQAQGCALDITDPRHHHEIYIGDPRRAHSDKLKTVICQPIK</sequence>
<evidence type="ECO:0000313" key="3">
    <source>
        <dbReference type="Proteomes" id="UP000242263"/>
    </source>
</evidence>
<dbReference type="EMBL" id="PKGU01000003">
    <property type="protein sequence ID" value="PKZ15021.1"/>
    <property type="molecule type" value="Genomic_DNA"/>
</dbReference>
<evidence type="ECO:0000259" key="1">
    <source>
        <dbReference type="Pfam" id="PF06445"/>
    </source>
</evidence>
<dbReference type="Gene3D" id="3.20.80.10">
    <property type="entry name" value="Regulatory factor, effector binding domain"/>
    <property type="match status" value="1"/>
</dbReference>
<accession>A0A2I1M4H1</accession>
<proteinExistence type="predicted"/>
<protein>
    <submittedName>
        <fullName evidence="2">Transcriptional regulator</fullName>
    </submittedName>
</protein>
<dbReference type="RefSeq" id="WP_049226863.1">
    <property type="nucleotide sequence ID" value="NZ_CAUPEW010000002.1"/>
</dbReference>
<dbReference type="Pfam" id="PF06445">
    <property type="entry name" value="GyrI-like"/>
    <property type="match status" value="1"/>
</dbReference>
<name>A0A2I1M4H1_9BIFI</name>
<feature type="domain" description="GyrI-like small molecule binding" evidence="1">
    <location>
        <begin position="18"/>
        <end position="202"/>
    </location>
</feature>
<dbReference type="AlphaFoldDB" id="A0A2I1M4H1"/>
<reference evidence="2 3" key="1">
    <citation type="submission" date="2017-12" db="EMBL/GenBank/DDBJ databases">
        <title>Phylogenetic diversity of female urinary microbiome.</title>
        <authorList>
            <person name="Thomas-White K."/>
            <person name="Wolfe A.J."/>
        </authorList>
    </citation>
    <scope>NUCLEOTIDE SEQUENCE [LARGE SCALE GENOMIC DNA]</scope>
    <source>
        <strain evidence="2 3">UMB0064</strain>
    </source>
</reference>
<dbReference type="InterPro" id="IPR029442">
    <property type="entry name" value="GyrI-like"/>
</dbReference>
<dbReference type="InterPro" id="IPR008319">
    <property type="entry name" value="GyrI-like_CCH_Lin2189-like"/>
</dbReference>
<dbReference type="InterPro" id="IPR011256">
    <property type="entry name" value="Reg_factor_effector_dom_sf"/>
</dbReference>
<gene>
    <name evidence="2" type="ORF">CYJ32_05870</name>
</gene>
<evidence type="ECO:0000313" key="2">
    <source>
        <dbReference type="EMBL" id="PKZ15021.1"/>
    </source>
</evidence>
<dbReference type="Proteomes" id="UP000242263">
    <property type="component" value="Unassembled WGS sequence"/>
</dbReference>
<organism evidence="2 3">
    <name type="scientific">Alloscardovia omnicolens</name>
    <dbReference type="NCBI Taxonomy" id="419015"/>
    <lineage>
        <taxon>Bacteria</taxon>
        <taxon>Bacillati</taxon>
        <taxon>Actinomycetota</taxon>
        <taxon>Actinomycetes</taxon>
        <taxon>Bifidobacteriales</taxon>
        <taxon>Bifidobacteriaceae</taxon>
        <taxon>Alloscardovia</taxon>
    </lineage>
</organism>
<comment type="caution">
    <text evidence="2">The sequence shown here is derived from an EMBL/GenBank/DDBJ whole genome shotgun (WGS) entry which is preliminary data.</text>
</comment>
<dbReference type="PIRSF" id="PIRSF031644">
    <property type="entry name" value="UCP031644"/>
    <property type="match status" value="1"/>
</dbReference>